<comment type="caution">
    <text evidence="2">The sequence shown here is derived from an EMBL/GenBank/DDBJ whole genome shotgun (WGS) entry which is preliminary data.</text>
</comment>
<reference evidence="2" key="2">
    <citation type="submission" date="2020-06" db="EMBL/GenBank/DDBJ databases">
        <title>Helianthus annuus Genome sequencing and assembly Release 2.</title>
        <authorList>
            <person name="Gouzy J."/>
            <person name="Langlade N."/>
            <person name="Munos S."/>
        </authorList>
    </citation>
    <scope>NUCLEOTIDE SEQUENCE</scope>
    <source>
        <tissue evidence="2">Leaves</tissue>
    </source>
</reference>
<dbReference type="Proteomes" id="UP000215914">
    <property type="component" value="Unassembled WGS sequence"/>
</dbReference>
<feature type="compositionally biased region" description="Basic and acidic residues" evidence="1">
    <location>
        <begin position="13"/>
        <end position="27"/>
    </location>
</feature>
<feature type="region of interest" description="Disordered" evidence="1">
    <location>
        <begin position="1"/>
        <end position="38"/>
    </location>
</feature>
<sequence>MNGPPLPSSGGGGERRLVQEIDEKERYSVPSPESREVTSSPVFCFSGCTTSLVVTSSPEFCFSGVSSLCPSETPVADSSGTSWFPTNSPVNPQPFSSLFLFNPSRSVFLVVDAGY</sequence>
<proteinExistence type="predicted"/>
<evidence type="ECO:0000313" key="2">
    <source>
        <dbReference type="EMBL" id="KAF5792560.1"/>
    </source>
</evidence>
<name>A0A9K3NAE1_HELAN</name>
<evidence type="ECO:0000256" key="1">
    <source>
        <dbReference type="SAM" id="MobiDB-lite"/>
    </source>
</evidence>
<keyword evidence="3" id="KW-1185">Reference proteome</keyword>
<protein>
    <submittedName>
        <fullName evidence="2">Uncharacterized protein</fullName>
    </submittedName>
</protein>
<accession>A0A9K3NAE1</accession>
<evidence type="ECO:0000313" key="3">
    <source>
        <dbReference type="Proteomes" id="UP000215914"/>
    </source>
</evidence>
<dbReference type="AlphaFoldDB" id="A0A9K3NAE1"/>
<reference evidence="2" key="1">
    <citation type="journal article" date="2017" name="Nature">
        <title>The sunflower genome provides insights into oil metabolism, flowering and Asterid evolution.</title>
        <authorList>
            <person name="Badouin H."/>
            <person name="Gouzy J."/>
            <person name="Grassa C.J."/>
            <person name="Murat F."/>
            <person name="Staton S.E."/>
            <person name="Cottret L."/>
            <person name="Lelandais-Briere C."/>
            <person name="Owens G.L."/>
            <person name="Carrere S."/>
            <person name="Mayjonade B."/>
            <person name="Legrand L."/>
            <person name="Gill N."/>
            <person name="Kane N.C."/>
            <person name="Bowers J.E."/>
            <person name="Hubner S."/>
            <person name="Bellec A."/>
            <person name="Berard A."/>
            <person name="Berges H."/>
            <person name="Blanchet N."/>
            <person name="Boniface M.C."/>
            <person name="Brunel D."/>
            <person name="Catrice O."/>
            <person name="Chaidir N."/>
            <person name="Claudel C."/>
            <person name="Donnadieu C."/>
            <person name="Faraut T."/>
            <person name="Fievet G."/>
            <person name="Helmstetter N."/>
            <person name="King M."/>
            <person name="Knapp S.J."/>
            <person name="Lai Z."/>
            <person name="Le Paslier M.C."/>
            <person name="Lippi Y."/>
            <person name="Lorenzon L."/>
            <person name="Mandel J.R."/>
            <person name="Marage G."/>
            <person name="Marchand G."/>
            <person name="Marquand E."/>
            <person name="Bret-Mestries E."/>
            <person name="Morien E."/>
            <person name="Nambeesan S."/>
            <person name="Nguyen T."/>
            <person name="Pegot-Espagnet P."/>
            <person name="Pouilly N."/>
            <person name="Raftis F."/>
            <person name="Sallet E."/>
            <person name="Schiex T."/>
            <person name="Thomas J."/>
            <person name="Vandecasteele C."/>
            <person name="Vares D."/>
            <person name="Vear F."/>
            <person name="Vautrin S."/>
            <person name="Crespi M."/>
            <person name="Mangin B."/>
            <person name="Burke J.M."/>
            <person name="Salse J."/>
            <person name="Munos S."/>
            <person name="Vincourt P."/>
            <person name="Rieseberg L.H."/>
            <person name="Langlade N.B."/>
        </authorList>
    </citation>
    <scope>NUCLEOTIDE SEQUENCE</scope>
    <source>
        <tissue evidence="2">Leaves</tissue>
    </source>
</reference>
<gene>
    <name evidence="2" type="ORF">HanXRQr2_Chr09g0407331</name>
</gene>
<dbReference type="Gramene" id="mRNA:HanXRQr2_Chr09g0407331">
    <property type="protein sequence ID" value="mRNA:HanXRQr2_Chr09g0407331"/>
    <property type="gene ID" value="HanXRQr2_Chr09g0407331"/>
</dbReference>
<organism evidence="2 3">
    <name type="scientific">Helianthus annuus</name>
    <name type="common">Common sunflower</name>
    <dbReference type="NCBI Taxonomy" id="4232"/>
    <lineage>
        <taxon>Eukaryota</taxon>
        <taxon>Viridiplantae</taxon>
        <taxon>Streptophyta</taxon>
        <taxon>Embryophyta</taxon>
        <taxon>Tracheophyta</taxon>
        <taxon>Spermatophyta</taxon>
        <taxon>Magnoliopsida</taxon>
        <taxon>eudicotyledons</taxon>
        <taxon>Gunneridae</taxon>
        <taxon>Pentapetalae</taxon>
        <taxon>asterids</taxon>
        <taxon>campanulids</taxon>
        <taxon>Asterales</taxon>
        <taxon>Asteraceae</taxon>
        <taxon>Asteroideae</taxon>
        <taxon>Heliantheae alliance</taxon>
        <taxon>Heliantheae</taxon>
        <taxon>Helianthus</taxon>
    </lineage>
</organism>
<dbReference type="EMBL" id="MNCJ02000324">
    <property type="protein sequence ID" value="KAF5792560.1"/>
    <property type="molecule type" value="Genomic_DNA"/>
</dbReference>